<dbReference type="InterPro" id="IPR005791">
    <property type="entry name" value="SecD"/>
</dbReference>
<evidence type="ECO:0000259" key="12">
    <source>
        <dbReference type="Pfam" id="PF22599"/>
    </source>
</evidence>
<dbReference type="Pfam" id="PF21760">
    <property type="entry name" value="SecD_1st"/>
    <property type="match status" value="1"/>
</dbReference>
<dbReference type="InterPro" id="IPR055344">
    <property type="entry name" value="SecD_SecF_C_bact"/>
</dbReference>
<sequence>MIDVSVKRLERRVMLMTRKQKRLAKVVGMVALVFIAAYLLFPINQSIKLGLDLQGGTHVVLEAQPTENNQINNESMRRVTSVISRRVNQMGLTEPVIQRQGDRRIIVELPGIKNPNQAIETIGKTAQLKFKNPAGEVVMTGEYLVDASAKYGTEFNRPVIQFKLNDAGANKFAAITKEYVGQRIAIYLDKDLLTNPQVQNPITGGRGVITGYKSLEEAQKDALLLKAGALPVPVKVIENRTVGPTLGQISIDQSIQAGLIGLTGVAILMIILYRVSGLIATIALGFYGVVVLGTLAGLNATLTLPGIAGIILSIGMAVDANIIIFERIKEELSNGKTVRASIKSGFERAFKTILDSNITTLITAAILAYFGTGTVRGFAITLSIGILTSMFTAIVVTRTIIDLFLDANILKGQHSFGRARR</sequence>
<feature type="transmembrane region" description="Helical" evidence="9">
    <location>
        <begin position="278"/>
        <end position="298"/>
    </location>
</feature>
<keyword evidence="7 9" id="KW-0811">Translocation</keyword>
<comment type="similarity">
    <text evidence="9">Belongs to the SecD/SecF family. SecD subfamily.</text>
</comment>
<accession>A0A1T4N0A2</accession>
<feature type="domain" description="Protein translocase subunit SecDF P1" evidence="11">
    <location>
        <begin position="76"/>
        <end position="133"/>
    </location>
</feature>
<keyword evidence="5 9" id="KW-0653">Protein transport</keyword>
<gene>
    <name evidence="9" type="primary">secD</name>
    <name evidence="13" type="ORF">SAMN02745118_01654</name>
</gene>
<comment type="subcellular location">
    <subcellularLocation>
        <location evidence="1 9">Cell membrane</location>
        <topology evidence="1 9">Multi-pass membrane protein</topology>
    </subcellularLocation>
</comment>
<dbReference type="InterPro" id="IPR022646">
    <property type="entry name" value="SecD/SecF_CS"/>
</dbReference>
<dbReference type="Gene3D" id="3.30.1360.200">
    <property type="match status" value="1"/>
</dbReference>
<dbReference type="InterPro" id="IPR048634">
    <property type="entry name" value="SecD_SecF_C"/>
</dbReference>
<dbReference type="InterPro" id="IPR022813">
    <property type="entry name" value="SecD/SecF_arch_bac"/>
</dbReference>
<dbReference type="STRING" id="142842.SAMN02745118_01654"/>
<evidence type="ECO:0000256" key="4">
    <source>
        <dbReference type="ARBA" id="ARBA00022692"/>
    </source>
</evidence>
<dbReference type="GO" id="GO:0006605">
    <property type="term" value="P:protein targeting"/>
    <property type="evidence" value="ECO:0007669"/>
    <property type="project" value="UniProtKB-UniRule"/>
</dbReference>
<feature type="transmembrane region" description="Helical" evidence="9">
    <location>
        <begin position="23"/>
        <end position="41"/>
    </location>
</feature>
<dbReference type="Pfam" id="PF07549">
    <property type="entry name" value="Sec_GG"/>
    <property type="match status" value="1"/>
</dbReference>
<evidence type="ECO:0000256" key="8">
    <source>
        <dbReference type="ARBA" id="ARBA00023136"/>
    </source>
</evidence>
<evidence type="ECO:0000313" key="14">
    <source>
        <dbReference type="Proteomes" id="UP000190625"/>
    </source>
</evidence>
<feature type="domain" description="Protein export membrane protein SecD/SecF C-terminal" evidence="10">
    <location>
        <begin position="235"/>
        <end position="401"/>
    </location>
</feature>
<evidence type="ECO:0000256" key="3">
    <source>
        <dbReference type="ARBA" id="ARBA00022475"/>
    </source>
</evidence>
<dbReference type="HAMAP" id="MF_01463_B">
    <property type="entry name" value="SecD_B"/>
    <property type="match status" value="1"/>
</dbReference>
<dbReference type="InterPro" id="IPR054384">
    <property type="entry name" value="SecDF_P1_head"/>
</dbReference>
<dbReference type="PANTHER" id="PTHR30081">
    <property type="entry name" value="PROTEIN-EXPORT MEMBRANE PROTEIN SEC"/>
    <property type="match status" value="1"/>
</dbReference>
<dbReference type="AlphaFoldDB" id="A0A1T4N0A2"/>
<proteinExistence type="inferred from homology"/>
<feature type="domain" description="SecDF P1 head subdomain" evidence="12">
    <location>
        <begin position="136"/>
        <end position="232"/>
    </location>
</feature>
<evidence type="ECO:0000259" key="11">
    <source>
        <dbReference type="Pfam" id="PF21760"/>
    </source>
</evidence>
<evidence type="ECO:0000259" key="10">
    <source>
        <dbReference type="Pfam" id="PF02355"/>
    </source>
</evidence>
<dbReference type="Gene3D" id="1.20.1640.10">
    <property type="entry name" value="Multidrug efflux transporter AcrB transmembrane domain"/>
    <property type="match status" value="1"/>
</dbReference>
<feature type="transmembrane region" description="Helical" evidence="9">
    <location>
        <begin position="304"/>
        <end position="328"/>
    </location>
</feature>
<dbReference type="NCBIfam" id="TIGR01129">
    <property type="entry name" value="secD"/>
    <property type="match status" value="1"/>
</dbReference>
<organism evidence="13 14">
    <name type="scientific">Selenihalanaerobacter shriftii</name>
    <dbReference type="NCBI Taxonomy" id="142842"/>
    <lineage>
        <taxon>Bacteria</taxon>
        <taxon>Bacillati</taxon>
        <taxon>Bacillota</taxon>
        <taxon>Clostridia</taxon>
        <taxon>Halanaerobiales</taxon>
        <taxon>Halobacteroidaceae</taxon>
        <taxon>Selenihalanaerobacter</taxon>
    </lineage>
</organism>
<evidence type="ECO:0000256" key="1">
    <source>
        <dbReference type="ARBA" id="ARBA00004651"/>
    </source>
</evidence>
<keyword evidence="3 9" id="KW-1003">Cell membrane</keyword>
<name>A0A1T4N0A2_9FIRM</name>
<evidence type="ECO:0000256" key="9">
    <source>
        <dbReference type="HAMAP-Rule" id="MF_01463"/>
    </source>
</evidence>
<dbReference type="InterPro" id="IPR022645">
    <property type="entry name" value="SecD/SecF_bac"/>
</dbReference>
<dbReference type="NCBIfam" id="TIGR00916">
    <property type="entry name" value="2A0604s01"/>
    <property type="match status" value="1"/>
</dbReference>
<dbReference type="GO" id="GO:0043952">
    <property type="term" value="P:protein transport by the Sec complex"/>
    <property type="evidence" value="ECO:0007669"/>
    <property type="project" value="UniProtKB-UniRule"/>
</dbReference>
<dbReference type="EMBL" id="FUWM01000012">
    <property type="protein sequence ID" value="SJZ72318.1"/>
    <property type="molecule type" value="Genomic_DNA"/>
</dbReference>
<feature type="transmembrane region" description="Helical" evidence="9">
    <location>
        <begin position="377"/>
        <end position="401"/>
    </location>
</feature>
<dbReference type="InterPro" id="IPR048631">
    <property type="entry name" value="SecD_1st"/>
</dbReference>
<evidence type="ECO:0000256" key="2">
    <source>
        <dbReference type="ARBA" id="ARBA00022448"/>
    </source>
</evidence>
<feature type="transmembrane region" description="Helical" evidence="9">
    <location>
        <begin position="349"/>
        <end position="371"/>
    </location>
</feature>
<keyword evidence="2 9" id="KW-0813">Transport</keyword>
<dbReference type="GO" id="GO:0005886">
    <property type="term" value="C:plasma membrane"/>
    <property type="evidence" value="ECO:0007669"/>
    <property type="project" value="UniProtKB-SubCell"/>
</dbReference>
<dbReference type="Pfam" id="PF02355">
    <property type="entry name" value="SecD_SecF_C"/>
    <property type="match status" value="1"/>
</dbReference>
<dbReference type="Gene3D" id="3.30.70.3400">
    <property type="match status" value="1"/>
</dbReference>
<keyword evidence="8 9" id="KW-0472">Membrane</keyword>
<dbReference type="FunFam" id="1.20.1640.10:FF:000004">
    <property type="entry name" value="Protein translocase subunit SecD"/>
    <property type="match status" value="1"/>
</dbReference>
<dbReference type="SUPFAM" id="SSF82866">
    <property type="entry name" value="Multidrug efflux transporter AcrB transmembrane domain"/>
    <property type="match status" value="1"/>
</dbReference>
<keyword evidence="6 9" id="KW-1133">Transmembrane helix</keyword>
<dbReference type="Proteomes" id="UP000190625">
    <property type="component" value="Unassembled WGS sequence"/>
</dbReference>
<dbReference type="GO" id="GO:0065002">
    <property type="term" value="P:intracellular protein transmembrane transport"/>
    <property type="evidence" value="ECO:0007669"/>
    <property type="project" value="UniProtKB-UniRule"/>
</dbReference>
<comment type="function">
    <text evidence="9">Part of the Sec protein translocase complex. Interacts with the SecYEG preprotein conducting channel. SecDF uses the proton motive force (PMF) to complete protein translocation after the ATP-dependent function of SecA.</text>
</comment>
<dbReference type="GO" id="GO:0015450">
    <property type="term" value="F:protein-transporting ATPase activity"/>
    <property type="evidence" value="ECO:0007669"/>
    <property type="project" value="InterPro"/>
</dbReference>
<keyword evidence="14" id="KW-1185">Reference proteome</keyword>
<evidence type="ECO:0000256" key="5">
    <source>
        <dbReference type="ARBA" id="ARBA00022927"/>
    </source>
</evidence>
<reference evidence="14" key="1">
    <citation type="submission" date="2017-02" db="EMBL/GenBank/DDBJ databases">
        <authorList>
            <person name="Varghese N."/>
            <person name="Submissions S."/>
        </authorList>
    </citation>
    <scope>NUCLEOTIDE SEQUENCE [LARGE SCALE GENOMIC DNA]</scope>
    <source>
        <strain evidence="14">ATCC BAA-73</strain>
    </source>
</reference>
<evidence type="ECO:0000256" key="6">
    <source>
        <dbReference type="ARBA" id="ARBA00022989"/>
    </source>
</evidence>
<dbReference type="PANTHER" id="PTHR30081:SF1">
    <property type="entry name" value="PROTEIN TRANSLOCASE SUBUNIT SECD"/>
    <property type="match status" value="1"/>
</dbReference>
<comment type="subunit">
    <text evidence="9">Forms a complex with SecF. Part of the essential Sec protein translocation apparatus which comprises SecA, SecYEG and auxiliary proteins SecDF. Other proteins may also be involved.</text>
</comment>
<dbReference type="Pfam" id="PF22599">
    <property type="entry name" value="SecDF_P1_head"/>
    <property type="match status" value="1"/>
</dbReference>
<evidence type="ECO:0000256" key="7">
    <source>
        <dbReference type="ARBA" id="ARBA00023010"/>
    </source>
</evidence>
<keyword evidence="4 9" id="KW-0812">Transmembrane</keyword>
<evidence type="ECO:0000313" key="13">
    <source>
        <dbReference type="EMBL" id="SJZ72318.1"/>
    </source>
</evidence>
<feature type="transmembrane region" description="Helical" evidence="9">
    <location>
        <begin position="255"/>
        <end position="273"/>
    </location>
</feature>
<protein>
    <recommendedName>
        <fullName evidence="9">Protein translocase subunit SecD</fullName>
    </recommendedName>
</protein>
<dbReference type="PRINTS" id="PR01755">
    <property type="entry name" value="SECFTRNLCASE"/>
</dbReference>